<comment type="caution">
    <text evidence="2">The sequence shown here is derived from an EMBL/GenBank/DDBJ whole genome shotgun (WGS) entry which is preliminary data.</text>
</comment>
<dbReference type="EMBL" id="BMQM01000006">
    <property type="protein sequence ID" value="GGR53187.1"/>
    <property type="molecule type" value="Genomic_DNA"/>
</dbReference>
<keyword evidence="3" id="KW-1185">Reference proteome</keyword>
<evidence type="ECO:0000313" key="3">
    <source>
        <dbReference type="Proteomes" id="UP000634308"/>
    </source>
</evidence>
<name>A0ABQ2RQY1_9DEIO</name>
<evidence type="ECO:0008006" key="4">
    <source>
        <dbReference type="Google" id="ProtNLM"/>
    </source>
</evidence>
<feature type="region of interest" description="Disordered" evidence="1">
    <location>
        <begin position="565"/>
        <end position="605"/>
    </location>
</feature>
<proteinExistence type="predicted"/>
<sequence>MTGLLGLSIYTFIQSRQLRSNIAGLSTTLADIDKNVMPNILAHHAVLPLGNYGAVGATLQETWQHLRGLRKLPSVDTQVALNAVPLLHESTLARLRQRPNQLMLIGLLGTVLGLSITIGRFAPQLEQSLELLSSGQSPEALNESLGSLLRQMKVAFICTLWGVATSLIVTRWALMPTMEQRDNVQQTLEQLVIFKMLPVAWSEVGQRQDAILKALSANKDSLDRIHTTMAQQIHVFEKQNDRAAQIFTDAGQHLETVGLEAVRSAEEVSRTSKAAADVLQQVTETLQRSEAQLSATTTSLDANVTALHTQQRLYTETSEHILKTAGDHSRDLGTLVQSFMDTTSRLLDGLQDNLDGFETARAELVGHTTQMLEQQRRSGSDMTQTTAQLFTKVDDLFRDHHSAAEFLRNDLQHVSAALQPLEELTQRLDPQLLPTERWQQFQQSLEQLAARWNAWQDTFAQRLDTLLDTNGVAIVTETRAQTQAMGQQLTDTTTKVSAEIHQAIGQWHSAYAQLAQHTTGTLQGQMSVAEQLQKQHDETRRDFHRITDSLQGLVTELNKLTEREQTKTIAQSERPVRESQPYRFIGDDLPETASLGRTRRDGTQK</sequence>
<evidence type="ECO:0000313" key="2">
    <source>
        <dbReference type="EMBL" id="GGR53187.1"/>
    </source>
</evidence>
<organism evidence="2 3">
    <name type="scientific">Deinococcus seoulensis</name>
    <dbReference type="NCBI Taxonomy" id="1837379"/>
    <lineage>
        <taxon>Bacteria</taxon>
        <taxon>Thermotogati</taxon>
        <taxon>Deinococcota</taxon>
        <taxon>Deinococci</taxon>
        <taxon>Deinococcales</taxon>
        <taxon>Deinococcaceae</taxon>
        <taxon>Deinococcus</taxon>
    </lineage>
</organism>
<accession>A0ABQ2RQY1</accession>
<gene>
    <name evidence="2" type="ORF">GCM10008959_13350</name>
</gene>
<dbReference type="Proteomes" id="UP000634308">
    <property type="component" value="Unassembled WGS sequence"/>
</dbReference>
<evidence type="ECO:0000256" key="1">
    <source>
        <dbReference type="SAM" id="MobiDB-lite"/>
    </source>
</evidence>
<reference evidence="3" key="1">
    <citation type="journal article" date="2019" name="Int. J. Syst. Evol. Microbiol.">
        <title>The Global Catalogue of Microorganisms (GCM) 10K type strain sequencing project: providing services to taxonomists for standard genome sequencing and annotation.</title>
        <authorList>
            <consortium name="The Broad Institute Genomics Platform"/>
            <consortium name="The Broad Institute Genome Sequencing Center for Infectious Disease"/>
            <person name="Wu L."/>
            <person name="Ma J."/>
        </authorList>
    </citation>
    <scope>NUCLEOTIDE SEQUENCE [LARGE SCALE GENOMIC DNA]</scope>
    <source>
        <strain evidence="3">JCM 31404</strain>
    </source>
</reference>
<protein>
    <recommendedName>
        <fullName evidence="4">Methyl-accepting chemotaxis protein</fullName>
    </recommendedName>
</protein>